<dbReference type="EMBL" id="QQWG01000013">
    <property type="protein sequence ID" value="RRG20404.1"/>
    <property type="molecule type" value="Genomic_DNA"/>
</dbReference>
<dbReference type="FunFam" id="2.60.120.1440:FF:000001">
    <property type="entry name" value="Putative anti-sigma factor"/>
    <property type="match status" value="1"/>
</dbReference>
<name>A0A425XZ15_9BACT</name>
<dbReference type="AlphaFoldDB" id="A0A425XZ15"/>
<proteinExistence type="predicted"/>
<dbReference type="Proteomes" id="UP000285794">
    <property type="component" value="Unassembled WGS sequence"/>
</dbReference>
<dbReference type="InterPro" id="IPR006860">
    <property type="entry name" value="FecR"/>
</dbReference>
<evidence type="ECO:0000313" key="5">
    <source>
        <dbReference type="Proteomes" id="UP000285794"/>
    </source>
</evidence>
<dbReference type="PANTHER" id="PTHR30273">
    <property type="entry name" value="PERIPLASMIC SIGNAL SENSOR AND SIGMA FACTOR ACTIVATOR FECR-RELATED"/>
    <property type="match status" value="1"/>
</dbReference>
<keyword evidence="1" id="KW-0812">Transmembrane</keyword>
<organism evidence="4 5">
    <name type="scientific">Ancylomarina euxinus</name>
    <dbReference type="NCBI Taxonomy" id="2283627"/>
    <lineage>
        <taxon>Bacteria</taxon>
        <taxon>Pseudomonadati</taxon>
        <taxon>Bacteroidota</taxon>
        <taxon>Bacteroidia</taxon>
        <taxon>Marinilabiliales</taxon>
        <taxon>Marinifilaceae</taxon>
        <taxon>Ancylomarina</taxon>
    </lineage>
</organism>
<keyword evidence="1" id="KW-0472">Membrane</keyword>
<dbReference type="InterPro" id="IPR012373">
    <property type="entry name" value="Ferrdict_sens_TM"/>
</dbReference>
<dbReference type="GO" id="GO:0016989">
    <property type="term" value="F:sigma factor antagonist activity"/>
    <property type="evidence" value="ECO:0007669"/>
    <property type="project" value="TreeGrafter"/>
</dbReference>
<keyword evidence="5" id="KW-1185">Reference proteome</keyword>
<protein>
    <submittedName>
        <fullName evidence="4">FecR family protein</fullName>
    </submittedName>
</protein>
<keyword evidence="1" id="KW-1133">Transmembrane helix</keyword>
<reference evidence="4 5" key="1">
    <citation type="submission" date="2018-07" db="EMBL/GenBank/DDBJ databases">
        <title>Draft genome sequence of Ancylomarina sp. M1P.</title>
        <authorList>
            <person name="Yadav S."/>
            <person name="Villanueva L."/>
            <person name="Damste J.S.S."/>
        </authorList>
    </citation>
    <scope>NUCLEOTIDE SEQUENCE [LARGE SCALE GENOMIC DNA]</scope>
    <source>
        <strain evidence="4 5">M1P</strain>
    </source>
</reference>
<dbReference type="PANTHER" id="PTHR30273:SF2">
    <property type="entry name" value="PROTEIN FECR"/>
    <property type="match status" value="1"/>
</dbReference>
<feature type="transmembrane region" description="Helical" evidence="1">
    <location>
        <begin position="79"/>
        <end position="99"/>
    </location>
</feature>
<accession>A0A425XZ15</accession>
<evidence type="ECO:0000256" key="1">
    <source>
        <dbReference type="SAM" id="Phobius"/>
    </source>
</evidence>
<evidence type="ECO:0000259" key="3">
    <source>
        <dbReference type="Pfam" id="PF16344"/>
    </source>
</evidence>
<dbReference type="RefSeq" id="WP_125031265.1">
    <property type="nucleotide sequence ID" value="NZ_JAPXVP010000011.1"/>
</dbReference>
<feature type="domain" description="Protein FecR C-terminal" evidence="3">
    <location>
        <begin position="316"/>
        <end position="385"/>
    </location>
</feature>
<comment type="caution">
    <text evidence="4">The sequence shown here is derived from an EMBL/GenBank/DDBJ whole genome shotgun (WGS) entry which is preliminary data.</text>
</comment>
<gene>
    <name evidence="4" type="ORF">DWB61_12725</name>
</gene>
<dbReference type="Gene3D" id="2.60.120.1440">
    <property type="match status" value="1"/>
</dbReference>
<sequence length="391" mass="45247">MKYQHEDIEKIIQLFNKPKGKIAQFLVDNKDDKELVSLYHELRKNKEALLDVEKIDMPNVELEWQRIRYSIQKKQKRKWFRMIAASLVLILSVSFLLVFELPLTSYDPIAQTMDSIIHGSSKAILTTSTGESHYLDGSKDLSINEQSGIEILAGTDKRISYKYQNGQDSVVEKMVFNSLKTPRGGEYQIVLADGTKVWLNSESELKYPLKFIENERAVELIGEAYFEVAKNPEQTFIVKTHHVNTKVLGTHFNVCAYPNEDANITLVEGKVGLENKLTGNEHLLSPGENAKLETSSRELLISQVDVKKYTAWRNGYFYFERERLEDILLKLERWYDFKVFYQNANVKDFEFRMRADRTVSFDEVIKRLELTGRINISVKGKALVISDVNRN</sequence>
<dbReference type="Pfam" id="PF16344">
    <property type="entry name" value="FecR_C"/>
    <property type="match status" value="1"/>
</dbReference>
<evidence type="ECO:0000259" key="2">
    <source>
        <dbReference type="Pfam" id="PF04773"/>
    </source>
</evidence>
<dbReference type="OrthoDB" id="1493027at2"/>
<dbReference type="InterPro" id="IPR032508">
    <property type="entry name" value="FecR_C"/>
</dbReference>
<feature type="domain" description="FecR protein" evidence="2">
    <location>
        <begin position="179"/>
        <end position="271"/>
    </location>
</feature>
<dbReference type="Gene3D" id="3.55.50.30">
    <property type="match status" value="1"/>
</dbReference>
<dbReference type="Pfam" id="PF04773">
    <property type="entry name" value="FecR"/>
    <property type="match status" value="1"/>
</dbReference>
<evidence type="ECO:0000313" key="4">
    <source>
        <dbReference type="EMBL" id="RRG20404.1"/>
    </source>
</evidence>